<dbReference type="Pfam" id="PF24749">
    <property type="entry name" value="DUF7695"/>
    <property type="match status" value="1"/>
</dbReference>
<dbReference type="STRING" id="162209.IJ22_17530"/>
<name>A0A0U2MWA7_9BACL</name>
<organism evidence="2 3">
    <name type="scientific">Paenibacillus naphthalenovorans</name>
    <dbReference type="NCBI Taxonomy" id="162209"/>
    <lineage>
        <taxon>Bacteria</taxon>
        <taxon>Bacillati</taxon>
        <taxon>Bacillota</taxon>
        <taxon>Bacilli</taxon>
        <taxon>Bacillales</taxon>
        <taxon>Paenibacillaceae</taxon>
        <taxon>Paenibacillus</taxon>
    </lineage>
</organism>
<accession>A0A0U2MWA7</accession>
<protein>
    <recommendedName>
        <fullName evidence="1">DUF7695 domain-containing protein</fullName>
    </recommendedName>
</protein>
<proteinExistence type="predicted"/>
<dbReference type="KEGG" id="pnp:IJ22_17530"/>
<dbReference type="InterPro" id="IPR056112">
    <property type="entry name" value="DUF7695"/>
</dbReference>
<dbReference type="PATRIC" id="fig|162209.4.peg.1857"/>
<keyword evidence="3" id="KW-1185">Reference proteome</keyword>
<evidence type="ECO:0000313" key="2">
    <source>
        <dbReference type="EMBL" id="ALS22127.1"/>
    </source>
</evidence>
<dbReference type="AlphaFoldDB" id="A0A0U2MWA7"/>
<evidence type="ECO:0000313" key="3">
    <source>
        <dbReference type="Proteomes" id="UP000061660"/>
    </source>
</evidence>
<reference evidence="2 3" key="2">
    <citation type="journal article" date="2016" name="Genome Announc.">
        <title>Complete Genome Sequences of Two Interactive Moderate Thermophiles, Paenibacillus napthalenovorans 32O-Y and Paenibacillus sp. 32O-W.</title>
        <authorList>
            <person name="Butler R.R.III."/>
            <person name="Wang J."/>
            <person name="Stark B.C."/>
            <person name="Pombert J.F."/>
        </authorList>
    </citation>
    <scope>NUCLEOTIDE SEQUENCE [LARGE SCALE GENOMIC DNA]</scope>
    <source>
        <strain evidence="2 3">32O-Y</strain>
    </source>
</reference>
<gene>
    <name evidence="2" type="ORF">IJ22_17530</name>
</gene>
<dbReference type="EMBL" id="CP013652">
    <property type="protein sequence ID" value="ALS22127.1"/>
    <property type="molecule type" value="Genomic_DNA"/>
</dbReference>
<sequence>MSDGNRIQCKTCKDIIQSMKRHDYIQCGCGKIAIDGGSSYQKISFPSYPTEDWVEFDQDKFE</sequence>
<reference evidence="3" key="1">
    <citation type="submission" date="2015-12" db="EMBL/GenBank/DDBJ databases">
        <title>Complete genome sequences of two moderately thermophilic Paenibacillus species.</title>
        <authorList>
            <person name="Butler R.III."/>
            <person name="Wang J."/>
            <person name="Stark B.C."/>
            <person name="Pombert J.-F."/>
        </authorList>
    </citation>
    <scope>NUCLEOTIDE SEQUENCE [LARGE SCALE GENOMIC DNA]</scope>
    <source>
        <strain evidence="3">32O-Y</strain>
    </source>
</reference>
<feature type="domain" description="DUF7695" evidence="1">
    <location>
        <begin position="5"/>
        <end position="55"/>
    </location>
</feature>
<dbReference type="Proteomes" id="UP000061660">
    <property type="component" value="Chromosome"/>
</dbReference>
<dbReference type="RefSeq" id="WP_062408450.1">
    <property type="nucleotide sequence ID" value="NZ_CP013652.1"/>
</dbReference>
<dbReference type="OrthoDB" id="2628539at2"/>
<evidence type="ECO:0000259" key="1">
    <source>
        <dbReference type="Pfam" id="PF24749"/>
    </source>
</evidence>